<dbReference type="AlphaFoldDB" id="A0A543CID9"/>
<keyword evidence="4" id="KW-1185">Reference proteome</keyword>
<dbReference type="GO" id="GO:0016829">
    <property type="term" value="F:lyase activity"/>
    <property type="evidence" value="ECO:0007669"/>
    <property type="project" value="UniProtKB-KW"/>
</dbReference>
<dbReference type="InterPro" id="IPR014756">
    <property type="entry name" value="Ig_E-set"/>
</dbReference>
<dbReference type="InterPro" id="IPR012334">
    <property type="entry name" value="Pectin_lyas_fold"/>
</dbReference>
<dbReference type="SUPFAM" id="SSF81296">
    <property type="entry name" value="E set domains"/>
    <property type="match status" value="1"/>
</dbReference>
<dbReference type="InterPro" id="IPR024535">
    <property type="entry name" value="RHGA/B-epi-like_pectate_lyase"/>
</dbReference>
<dbReference type="InterPro" id="IPR011050">
    <property type="entry name" value="Pectin_lyase_fold/virulence"/>
</dbReference>
<evidence type="ECO:0000259" key="1">
    <source>
        <dbReference type="Pfam" id="PF01833"/>
    </source>
</evidence>
<protein>
    <submittedName>
        <fullName evidence="3">Pectate lyase-like protein</fullName>
    </submittedName>
</protein>
<evidence type="ECO:0000313" key="3">
    <source>
        <dbReference type="EMBL" id="TQL96677.1"/>
    </source>
</evidence>
<name>A0A543CID9_9ACTN</name>
<dbReference type="CDD" id="cd00102">
    <property type="entry name" value="IPT"/>
    <property type="match status" value="1"/>
</dbReference>
<dbReference type="RefSeq" id="WP_185792143.1">
    <property type="nucleotide sequence ID" value="NZ_VFOZ01000001.1"/>
</dbReference>
<reference evidence="3 4" key="1">
    <citation type="submission" date="2019-06" db="EMBL/GenBank/DDBJ databases">
        <title>Sequencing the genomes of 1000 actinobacteria strains.</title>
        <authorList>
            <person name="Klenk H.-P."/>
        </authorList>
    </citation>
    <scope>NUCLEOTIDE SEQUENCE [LARGE SCALE GENOMIC DNA]</scope>
    <source>
        <strain evidence="3 4">DSM 102200</strain>
    </source>
</reference>
<accession>A0A543CID9</accession>
<feature type="domain" description="Rhamnogalacturonase A/B/Epimerase-like pectate lyase" evidence="2">
    <location>
        <begin position="225"/>
        <end position="278"/>
    </location>
</feature>
<dbReference type="EMBL" id="VFOZ01000001">
    <property type="protein sequence ID" value="TQL96677.1"/>
    <property type="molecule type" value="Genomic_DNA"/>
</dbReference>
<evidence type="ECO:0000259" key="2">
    <source>
        <dbReference type="Pfam" id="PF12708"/>
    </source>
</evidence>
<comment type="caution">
    <text evidence="3">The sequence shown here is derived from an EMBL/GenBank/DDBJ whole genome shotgun (WGS) entry which is preliminary data.</text>
</comment>
<organism evidence="3 4">
    <name type="scientific">Actinoallomurus bryophytorum</name>
    <dbReference type="NCBI Taxonomy" id="1490222"/>
    <lineage>
        <taxon>Bacteria</taxon>
        <taxon>Bacillati</taxon>
        <taxon>Actinomycetota</taxon>
        <taxon>Actinomycetes</taxon>
        <taxon>Streptosporangiales</taxon>
        <taxon>Thermomonosporaceae</taxon>
        <taxon>Actinoallomurus</taxon>
    </lineage>
</organism>
<keyword evidence="3" id="KW-0456">Lyase</keyword>
<dbReference type="Pfam" id="PF01833">
    <property type="entry name" value="TIG"/>
    <property type="match status" value="1"/>
</dbReference>
<feature type="domain" description="IPT/TIG" evidence="1">
    <location>
        <begin position="772"/>
        <end position="844"/>
    </location>
</feature>
<dbReference type="GO" id="GO:0005975">
    <property type="term" value="P:carbohydrate metabolic process"/>
    <property type="evidence" value="ECO:0007669"/>
    <property type="project" value="UniProtKB-ARBA"/>
</dbReference>
<evidence type="ECO:0000313" key="4">
    <source>
        <dbReference type="Proteomes" id="UP000316096"/>
    </source>
</evidence>
<dbReference type="InterPro" id="IPR002909">
    <property type="entry name" value="IPT_dom"/>
</dbReference>
<sequence length="855" mass="88357">MSISSAGTIAAMQAVLSPSAGDVVEVAGHTVSHDGGGGTFFFDTTRITNATVSSARVTGATYNTTAPSPIVITAVAHSFVDGQAVLVQGVGGNTNANGVWLVERLSADTCVLLGSLGNAAYTSGGTATSVTVTTSAAHRLSPGGRAIIERVTGAGGFSLDGGYLPIGTLSPTTFTLALAPTGSYSDGGSVGDGGLSFPSNPSPAPVPGAHPEGRWVRRRDDTELNVKWFGAIGDGVEDDTESLVATIRVARTLKARVYLPGGNFRTTREIRLETYNTFTDHGLSIRGEGAEQNVHGGTQLTAGAGMRSILSVHAGNVTIKGLRFQCGARADHGLYLQGAGKLHLDDVHVVNALKDGYRVARTNDEGKAAINDGVYARELSASTCGTMYCSASVASRYGTLRAITPVEGTVSCTSGSLTISGSGTRFTSIPARGGDFIVIGAADDSTLQRLEIAKIVDDRTIEVHSFIKPSLNLSGQPFAIGVGDGWSEETHNDNNRARMDTGNFTSCAGSGVVCRGLYGPLLEHQEFFRCGFAGIVIGTLNGGSTVSFSTRISNPYFESTFYGGCIFLAQARGITIDQPMWLAQPDHRRLVVSDLVSNNSGIIGLLADYPNSDFPSPAGGVGLHPLGSTTKIDVPATQGRDFTNVGTLKLPSAGAAARIGASPYTTPIPIPRRNLNLEQDLSTLDGPADIKAIPTFPAGADGQEIAVCNIGKHPLTFHDGRGPGLATTLVLDCEPGGTVSLAPGQIMMLYYSTANFMKGKWTQRGAIATDVPALSSLDPKVANPAGGDSITITGTNLARATAVIVGSSPSTGPITVTANTATALTFTMPPRSAGTHNVLVTTGRGASNVLPIEMR</sequence>
<dbReference type="Gene3D" id="2.160.20.10">
    <property type="entry name" value="Single-stranded right-handed beta-helix, Pectin lyase-like"/>
    <property type="match status" value="1"/>
</dbReference>
<dbReference type="InterPro" id="IPR013783">
    <property type="entry name" value="Ig-like_fold"/>
</dbReference>
<dbReference type="SUPFAM" id="SSF51126">
    <property type="entry name" value="Pectin lyase-like"/>
    <property type="match status" value="1"/>
</dbReference>
<proteinExistence type="predicted"/>
<dbReference type="Proteomes" id="UP000316096">
    <property type="component" value="Unassembled WGS sequence"/>
</dbReference>
<dbReference type="Gene3D" id="2.60.40.10">
    <property type="entry name" value="Immunoglobulins"/>
    <property type="match status" value="1"/>
</dbReference>
<dbReference type="Pfam" id="PF12708">
    <property type="entry name" value="Pect-lyase_RHGA_epim"/>
    <property type="match status" value="1"/>
</dbReference>
<gene>
    <name evidence="3" type="ORF">FB559_2224</name>
</gene>